<dbReference type="Proteomes" id="UP000271162">
    <property type="component" value="Unassembled WGS sequence"/>
</dbReference>
<dbReference type="Gene3D" id="1.10.10.60">
    <property type="entry name" value="Homeodomain-like"/>
    <property type="match status" value="1"/>
</dbReference>
<protein>
    <submittedName>
        <fullName evidence="3">HTH_38 domain-containing protein</fullName>
    </submittedName>
</protein>
<gene>
    <name evidence="1" type="ORF">NBR_LOCUS12346</name>
</gene>
<sequence>MSCGSRLSVEEQVQVRALHQAGHSRRQIAAQLRRSKNAVNGIELNIIDRSRKGELILECITNDHLERSKRSGFIVREVMRKAPRLPEYHRAKHVQFAREDLTADWNKVIFSDEKKFNSDGPVGSHCYSRDMRKDPMVFSRRSFGGGSQMVWGAFLAFD</sequence>
<dbReference type="AlphaFoldDB" id="A0A0N4Y826"/>
<dbReference type="EMBL" id="UYSL01020729">
    <property type="protein sequence ID" value="VDL75935.1"/>
    <property type="molecule type" value="Genomic_DNA"/>
</dbReference>
<dbReference type="WBParaSite" id="NBR_0001234501-mRNA-1">
    <property type="protein sequence ID" value="NBR_0001234501-mRNA-1"/>
    <property type="gene ID" value="NBR_0001234501"/>
</dbReference>
<dbReference type="Gene3D" id="3.30.420.10">
    <property type="entry name" value="Ribonuclease H-like superfamily/Ribonuclease H"/>
    <property type="match status" value="1"/>
</dbReference>
<evidence type="ECO:0000313" key="1">
    <source>
        <dbReference type="EMBL" id="VDL75935.1"/>
    </source>
</evidence>
<evidence type="ECO:0000313" key="3">
    <source>
        <dbReference type="WBParaSite" id="NBR_0001234501-mRNA-1"/>
    </source>
</evidence>
<proteinExistence type="predicted"/>
<accession>A0A0N4Y826</accession>
<reference evidence="3" key="1">
    <citation type="submission" date="2017-02" db="UniProtKB">
        <authorList>
            <consortium name="WormBaseParasite"/>
        </authorList>
    </citation>
    <scope>IDENTIFICATION</scope>
</reference>
<dbReference type="GO" id="GO:0003676">
    <property type="term" value="F:nucleic acid binding"/>
    <property type="evidence" value="ECO:0007669"/>
    <property type="project" value="InterPro"/>
</dbReference>
<dbReference type="InterPro" id="IPR036397">
    <property type="entry name" value="RNaseH_sf"/>
</dbReference>
<evidence type="ECO:0000313" key="2">
    <source>
        <dbReference type="Proteomes" id="UP000271162"/>
    </source>
</evidence>
<name>A0A0N4Y826_NIPBR</name>
<organism evidence="3">
    <name type="scientific">Nippostrongylus brasiliensis</name>
    <name type="common">Rat hookworm</name>
    <dbReference type="NCBI Taxonomy" id="27835"/>
    <lineage>
        <taxon>Eukaryota</taxon>
        <taxon>Metazoa</taxon>
        <taxon>Ecdysozoa</taxon>
        <taxon>Nematoda</taxon>
        <taxon>Chromadorea</taxon>
        <taxon>Rhabditida</taxon>
        <taxon>Rhabditina</taxon>
        <taxon>Rhabditomorpha</taxon>
        <taxon>Strongyloidea</taxon>
        <taxon>Heligmosomidae</taxon>
        <taxon>Nippostrongylus</taxon>
    </lineage>
</organism>
<reference evidence="1 2" key="2">
    <citation type="submission" date="2018-11" db="EMBL/GenBank/DDBJ databases">
        <authorList>
            <consortium name="Pathogen Informatics"/>
        </authorList>
    </citation>
    <scope>NUCLEOTIDE SEQUENCE [LARGE SCALE GENOMIC DNA]</scope>
</reference>
<dbReference type="OMA" id="ECITNDH"/>
<dbReference type="STRING" id="27835.A0A0N4Y826"/>
<keyword evidence="2" id="KW-1185">Reference proteome</keyword>